<evidence type="ECO:0000313" key="6">
    <source>
        <dbReference type="Proteomes" id="UP000274756"/>
    </source>
</evidence>
<evidence type="ECO:0000259" key="3">
    <source>
        <dbReference type="PROSITE" id="PS51670"/>
    </source>
</evidence>
<accession>A0A0N4UR23</accession>
<feature type="signal peptide" evidence="2">
    <location>
        <begin position="1"/>
        <end position="17"/>
    </location>
</feature>
<reference evidence="4 6" key="2">
    <citation type="submission" date="2018-11" db="EMBL/GenBank/DDBJ databases">
        <authorList>
            <consortium name="Pathogen Informatics"/>
        </authorList>
    </citation>
    <scope>NUCLEOTIDE SEQUENCE [LARGE SCALE GENOMIC DNA]</scope>
</reference>
<feature type="chain" id="PRO_5033721123" evidence="2">
    <location>
        <begin position="18"/>
        <end position="201"/>
    </location>
</feature>
<comment type="caution">
    <text evidence="1">Lacks conserved residue(s) required for the propagation of feature annotation.</text>
</comment>
<dbReference type="Proteomes" id="UP000038040">
    <property type="component" value="Unplaced"/>
</dbReference>
<gene>
    <name evidence="4" type="ORF">DME_LOCUS10908</name>
</gene>
<dbReference type="InterPro" id="IPR003582">
    <property type="entry name" value="ShKT_dom"/>
</dbReference>
<dbReference type="Gene3D" id="1.10.10.1940">
    <property type="match status" value="1"/>
</dbReference>
<dbReference type="WBParaSite" id="DME_0001049101-mRNA-1">
    <property type="protein sequence ID" value="DME_0001049101-mRNA-1"/>
    <property type="gene ID" value="DME_0001049101"/>
</dbReference>
<evidence type="ECO:0000313" key="7">
    <source>
        <dbReference type="WBParaSite" id="DME_0001049101-mRNA-1"/>
    </source>
</evidence>
<evidence type="ECO:0000313" key="4">
    <source>
        <dbReference type="EMBL" id="VDN60935.1"/>
    </source>
</evidence>
<feature type="domain" description="ShKT" evidence="3">
    <location>
        <begin position="165"/>
        <end position="200"/>
    </location>
</feature>
<proteinExistence type="predicted"/>
<protein>
    <submittedName>
        <fullName evidence="7">ShKT domain-containing protein</fullName>
    </submittedName>
</protein>
<dbReference type="AlphaFoldDB" id="A0A0N4UR23"/>
<dbReference type="Proteomes" id="UP000274756">
    <property type="component" value="Unassembled WGS sequence"/>
</dbReference>
<dbReference type="EMBL" id="UYYG01001273">
    <property type="protein sequence ID" value="VDN60935.1"/>
    <property type="molecule type" value="Genomic_DNA"/>
</dbReference>
<evidence type="ECO:0000256" key="2">
    <source>
        <dbReference type="SAM" id="SignalP"/>
    </source>
</evidence>
<sequence length="201" mass="21323">MLVFLLIFASLYNLTNGGAVVIDVCSMPILVPPQGAGVAPNPGVGIAPGAPGNAGQQGIVHRPTVPVDNCHDRDPTACFEIFKHDPGEMQVPAENLVSNESICDAFKSVPSTEGTNDYKVPANCQVAAYRMLARQICPRTCATCCLTKEYNCDNATTLPSAAANCRDQRQNCAAIRATNSCGGVFRTTMMQQCARTCGYCT</sequence>
<evidence type="ECO:0000256" key="1">
    <source>
        <dbReference type="PROSITE-ProRule" id="PRU01005"/>
    </source>
</evidence>
<organism evidence="5 7">
    <name type="scientific">Dracunculus medinensis</name>
    <name type="common">Guinea worm</name>
    <dbReference type="NCBI Taxonomy" id="318479"/>
    <lineage>
        <taxon>Eukaryota</taxon>
        <taxon>Metazoa</taxon>
        <taxon>Ecdysozoa</taxon>
        <taxon>Nematoda</taxon>
        <taxon>Chromadorea</taxon>
        <taxon>Rhabditida</taxon>
        <taxon>Spirurina</taxon>
        <taxon>Dracunculoidea</taxon>
        <taxon>Dracunculidae</taxon>
        <taxon>Dracunculus</taxon>
    </lineage>
</organism>
<dbReference type="SMART" id="SM00254">
    <property type="entry name" value="ShKT"/>
    <property type="match status" value="2"/>
</dbReference>
<keyword evidence="2" id="KW-0732">Signal</keyword>
<evidence type="ECO:0000313" key="5">
    <source>
        <dbReference type="Proteomes" id="UP000038040"/>
    </source>
</evidence>
<keyword evidence="6" id="KW-1185">Reference proteome</keyword>
<dbReference type="Pfam" id="PF01549">
    <property type="entry name" value="ShK"/>
    <property type="match status" value="2"/>
</dbReference>
<name>A0A0N4UR23_DRAME</name>
<reference evidence="7" key="1">
    <citation type="submission" date="2017-02" db="UniProtKB">
        <authorList>
            <consortium name="WormBaseParasite"/>
        </authorList>
    </citation>
    <scope>IDENTIFICATION</scope>
</reference>
<dbReference type="PROSITE" id="PS51670">
    <property type="entry name" value="SHKT"/>
    <property type="match status" value="1"/>
</dbReference>